<evidence type="ECO:0000313" key="4">
    <source>
        <dbReference type="EMBL" id="KAF0044737.1"/>
    </source>
</evidence>
<name>A0A6A4TDT5_SCOMX</name>
<gene>
    <name evidence="4" type="ORF">F2P81_003895</name>
</gene>
<comment type="caution">
    <text evidence="4">The sequence shown here is derived from an EMBL/GenBank/DDBJ whole genome shotgun (WGS) entry which is preliminary data.</text>
</comment>
<dbReference type="Pfam" id="PF00078">
    <property type="entry name" value="RVT_1"/>
    <property type="match status" value="1"/>
</dbReference>
<dbReference type="CDD" id="cd01647">
    <property type="entry name" value="RT_LTR"/>
    <property type="match status" value="1"/>
</dbReference>
<dbReference type="EMBL" id="VEVO01000003">
    <property type="protein sequence ID" value="KAF0044737.1"/>
    <property type="molecule type" value="Genomic_DNA"/>
</dbReference>
<dbReference type="EC" id="3.1.26.4" evidence="2"/>
<dbReference type="PANTHER" id="PTHR24559">
    <property type="entry name" value="TRANSPOSON TY3-I GAG-POL POLYPROTEIN"/>
    <property type="match status" value="1"/>
</dbReference>
<evidence type="ECO:0000256" key="1">
    <source>
        <dbReference type="ARBA" id="ARBA00010879"/>
    </source>
</evidence>
<organism evidence="4 5">
    <name type="scientific">Scophthalmus maximus</name>
    <name type="common">Turbot</name>
    <name type="synonym">Psetta maxima</name>
    <dbReference type="NCBI Taxonomy" id="52904"/>
    <lineage>
        <taxon>Eukaryota</taxon>
        <taxon>Metazoa</taxon>
        <taxon>Chordata</taxon>
        <taxon>Craniata</taxon>
        <taxon>Vertebrata</taxon>
        <taxon>Euteleostomi</taxon>
        <taxon>Actinopterygii</taxon>
        <taxon>Neopterygii</taxon>
        <taxon>Teleostei</taxon>
        <taxon>Neoteleostei</taxon>
        <taxon>Acanthomorphata</taxon>
        <taxon>Carangaria</taxon>
        <taxon>Pleuronectiformes</taxon>
        <taxon>Pleuronectoidei</taxon>
        <taxon>Scophthalmidae</taxon>
        <taxon>Scophthalmus</taxon>
    </lineage>
</organism>
<accession>A0A6A4TDT5</accession>
<dbReference type="PANTHER" id="PTHR24559:SF440">
    <property type="entry name" value="RIBONUCLEASE H"/>
    <property type="match status" value="1"/>
</dbReference>
<dbReference type="PROSITE" id="PS50878">
    <property type="entry name" value="RT_POL"/>
    <property type="match status" value="1"/>
</dbReference>
<dbReference type="InterPro" id="IPR053134">
    <property type="entry name" value="RNA-dir_DNA_polymerase"/>
</dbReference>
<evidence type="ECO:0000259" key="3">
    <source>
        <dbReference type="PROSITE" id="PS50878"/>
    </source>
</evidence>
<dbReference type="Proteomes" id="UP000438429">
    <property type="component" value="Unassembled WGS sequence"/>
</dbReference>
<dbReference type="InterPro" id="IPR043128">
    <property type="entry name" value="Rev_trsase/Diguanyl_cyclase"/>
</dbReference>
<reference evidence="4 5" key="1">
    <citation type="submission" date="2019-06" db="EMBL/GenBank/DDBJ databases">
        <title>Draft genomes of female and male turbot (Scophthalmus maximus).</title>
        <authorList>
            <person name="Xu H."/>
            <person name="Xu X.-W."/>
            <person name="Shao C."/>
            <person name="Chen S."/>
        </authorList>
    </citation>
    <scope>NUCLEOTIDE SEQUENCE [LARGE SCALE GENOMIC DNA]</scope>
    <source>
        <strain evidence="4">Ysfricsl-2016a</strain>
        <tissue evidence="4">Blood</tissue>
    </source>
</reference>
<comment type="similarity">
    <text evidence="1">Belongs to the beta type-B retroviral polymerase family. HERV class-II K(HML-2) pol subfamily.</text>
</comment>
<dbReference type="Gene3D" id="3.10.10.10">
    <property type="entry name" value="HIV Type 1 Reverse Transcriptase, subunit A, domain 1"/>
    <property type="match status" value="1"/>
</dbReference>
<dbReference type="InterPro" id="IPR043502">
    <property type="entry name" value="DNA/RNA_pol_sf"/>
</dbReference>
<evidence type="ECO:0000256" key="2">
    <source>
        <dbReference type="ARBA" id="ARBA00012180"/>
    </source>
</evidence>
<dbReference type="GO" id="GO:0004523">
    <property type="term" value="F:RNA-DNA hybrid ribonuclease activity"/>
    <property type="evidence" value="ECO:0007669"/>
    <property type="project" value="UniProtKB-EC"/>
</dbReference>
<dbReference type="AlphaFoldDB" id="A0A6A4TDT5"/>
<proteinExistence type="inferred from homology"/>
<protein>
    <recommendedName>
        <fullName evidence="2">ribonuclease H</fullName>
        <ecNumber evidence="2">3.1.26.4</ecNumber>
    </recommendedName>
</protein>
<feature type="domain" description="Reverse transcriptase" evidence="3">
    <location>
        <begin position="168"/>
        <end position="347"/>
    </location>
</feature>
<dbReference type="SUPFAM" id="SSF56672">
    <property type="entry name" value="DNA/RNA polymerases"/>
    <property type="match status" value="1"/>
</dbReference>
<dbReference type="Gene3D" id="3.30.70.270">
    <property type="match status" value="1"/>
</dbReference>
<dbReference type="InterPro" id="IPR000477">
    <property type="entry name" value="RT_dom"/>
</dbReference>
<evidence type="ECO:0000313" key="5">
    <source>
        <dbReference type="Proteomes" id="UP000438429"/>
    </source>
</evidence>
<sequence length="384" mass="44024">MECVLLRHLIHHIYSHTLTDRVTVCSVERSGEFCRNKSDQMRADVWSPSIKQRTQRRVHIGYIGATTVLLESSHRRRNLPRIASVGPGPVFDLHEKLVEHKRDRKYSPRLEIAPAIASLRQEDKLDCGKGTGCLHRIRLSGENPFRMLYRRIPPNQYGKLRLALDEMEEREIIRISSSDYASPLVLVRKKSSDLRIYNDFHWINTRTIKDAPPLPHQADALAALGGNAYFSSMDLTSCYYNVEVHEDDQKFTAFSSPFGLYEYNRLPQGLRNSPATFMRVMLNIFGDQNFLSLLCYLDDVLVFAPTEELAMECLQMVFKRLKVHNLMLAPKKCKFLQQSVRFLGHVISVDGIATDPEKVTAITTLSEEDLMEDGTATPSQRKIR</sequence>